<keyword evidence="2" id="KW-0732">Signal</keyword>
<evidence type="ECO:0000313" key="3">
    <source>
        <dbReference type="EMBL" id="TCJ84620.1"/>
    </source>
</evidence>
<dbReference type="EMBL" id="SMFQ01000004">
    <property type="protein sequence ID" value="TCJ84620.1"/>
    <property type="molecule type" value="Genomic_DNA"/>
</dbReference>
<feature type="signal peptide" evidence="2">
    <location>
        <begin position="1"/>
        <end position="19"/>
    </location>
</feature>
<keyword evidence="4" id="KW-1185">Reference proteome</keyword>
<comment type="caution">
    <text evidence="3">The sequence shown here is derived from an EMBL/GenBank/DDBJ whole genome shotgun (WGS) entry which is preliminary data.</text>
</comment>
<organism evidence="3 4">
    <name type="scientific">Cocleimonas flava</name>
    <dbReference type="NCBI Taxonomy" id="634765"/>
    <lineage>
        <taxon>Bacteria</taxon>
        <taxon>Pseudomonadati</taxon>
        <taxon>Pseudomonadota</taxon>
        <taxon>Gammaproteobacteria</taxon>
        <taxon>Thiotrichales</taxon>
        <taxon>Thiotrichaceae</taxon>
        <taxon>Cocleimonas</taxon>
    </lineage>
</organism>
<gene>
    <name evidence="3" type="ORF">EV695_2579</name>
</gene>
<feature type="compositionally biased region" description="Acidic residues" evidence="1">
    <location>
        <begin position="27"/>
        <end position="56"/>
    </location>
</feature>
<evidence type="ECO:0000256" key="1">
    <source>
        <dbReference type="SAM" id="MobiDB-lite"/>
    </source>
</evidence>
<evidence type="ECO:0000256" key="2">
    <source>
        <dbReference type="SAM" id="SignalP"/>
    </source>
</evidence>
<name>A0A4R1EVA3_9GAMM</name>
<reference evidence="3 4" key="1">
    <citation type="submission" date="2019-03" db="EMBL/GenBank/DDBJ databases">
        <title>Genomic Encyclopedia of Type Strains, Phase IV (KMG-IV): sequencing the most valuable type-strain genomes for metagenomic binning, comparative biology and taxonomic classification.</title>
        <authorList>
            <person name="Goeker M."/>
        </authorList>
    </citation>
    <scope>NUCLEOTIDE SEQUENCE [LARGE SCALE GENOMIC DNA]</scope>
    <source>
        <strain evidence="3 4">DSM 24830</strain>
    </source>
</reference>
<accession>A0A4R1EVA3</accession>
<sequence>MRLKIILLLSICFTFVACGGGGSNSDTNDDMTEDMTSEEDTNPENDDDTEESDDSYSDSGSDSNNDDGSDDGGETGGDDTGGSAGNCITIPRPIVGQKITLKRTSDQDSTVSTETETVTVSNNTTLSLDTTYEQNVAGFNISSTGDMTFTYTIANNFRDITKLETNLVTNNSLTGEIETNLVNEYSPYWRVASDEICEGQTWTTDSVVTTTVTSSADPSANTMTNNQNIIFTIESVNIQKTVTAGTFSTYQIRQEDANGVNTIWFDKATGLWVISEGRNSDGDLIGTAELISMEQL</sequence>
<evidence type="ECO:0000313" key="4">
    <source>
        <dbReference type="Proteomes" id="UP000294887"/>
    </source>
</evidence>
<dbReference type="AlphaFoldDB" id="A0A4R1EVA3"/>
<protein>
    <submittedName>
        <fullName evidence="3">Uncharacterized protein</fullName>
    </submittedName>
</protein>
<dbReference type="RefSeq" id="WP_131906368.1">
    <property type="nucleotide sequence ID" value="NZ_BAAAFU010000006.1"/>
</dbReference>
<dbReference type="PROSITE" id="PS51257">
    <property type="entry name" value="PROKAR_LIPOPROTEIN"/>
    <property type="match status" value="1"/>
</dbReference>
<feature type="region of interest" description="Disordered" evidence="1">
    <location>
        <begin position="22"/>
        <end position="90"/>
    </location>
</feature>
<proteinExistence type="predicted"/>
<feature type="compositionally biased region" description="Acidic residues" evidence="1">
    <location>
        <begin position="64"/>
        <end position="77"/>
    </location>
</feature>
<dbReference type="Proteomes" id="UP000294887">
    <property type="component" value="Unassembled WGS sequence"/>
</dbReference>
<feature type="chain" id="PRO_5020684446" evidence="2">
    <location>
        <begin position="20"/>
        <end position="296"/>
    </location>
</feature>